<dbReference type="InterPro" id="IPR024673">
    <property type="entry name" value="Octahem_Cyt_c"/>
</dbReference>
<dbReference type="EMBL" id="CP000859">
    <property type="protein sequence ID" value="ABW68808.1"/>
    <property type="molecule type" value="Genomic_DNA"/>
</dbReference>
<organism evidence="4 5">
    <name type="scientific">Desulfosudis oleivorans (strain DSM 6200 / JCM 39069 / Hxd3)</name>
    <name type="common">Desulfococcus oleovorans</name>
    <dbReference type="NCBI Taxonomy" id="96561"/>
    <lineage>
        <taxon>Bacteria</taxon>
        <taxon>Pseudomonadati</taxon>
        <taxon>Thermodesulfobacteriota</taxon>
        <taxon>Desulfobacteria</taxon>
        <taxon>Desulfobacterales</taxon>
        <taxon>Desulfosudaceae</taxon>
        <taxon>Desulfosudis</taxon>
    </lineage>
</organism>
<name>A8ZZ35_DESOH</name>
<dbReference type="InterPro" id="IPR023155">
    <property type="entry name" value="Cyt_c-552/4"/>
</dbReference>
<protein>
    <submittedName>
        <fullName evidence="4">Cytochrome c family protein</fullName>
    </submittedName>
</protein>
<keyword evidence="5" id="KW-1185">Reference proteome</keyword>
<evidence type="ECO:0000256" key="2">
    <source>
        <dbReference type="SAM" id="Phobius"/>
    </source>
</evidence>
<dbReference type="Pfam" id="PF13435">
    <property type="entry name" value="Cytochrome_C554"/>
    <property type="match status" value="1"/>
</dbReference>
<evidence type="ECO:0000313" key="5">
    <source>
        <dbReference type="Proteomes" id="UP000008561"/>
    </source>
</evidence>
<dbReference type="AlphaFoldDB" id="A8ZZ35"/>
<evidence type="ECO:0000313" key="4">
    <source>
        <dbReference type="EMBL" id="ABW68808.1"/>
    </source>
</evidence>
<feature type="domain" description="Cytochrome c-552/4" evidence="3">
    <location>
        <begin position="92"/>
        <end position="172"/>
    </location>
</feature>
<dbReference type="NCBIfam" id="TIGR04315">
    <property type="entry name" value="octaheme_Shew"/>
    <property type="match status" value="1"/>
</dbReference>
<dbReference type="KEGG" id="dol:Dole_3005"/>
<keyword evidence="2" id="KW-0472">Membrane</keyword>
<keyword evidence="1" id="KW-0732">Signal</keyword>
<evidence type="ECO:0000256" key="1">
    <source>
        <dbReference type="ARBA" id="ARBA00022729"/>
    </source>
</evidence>
<accession>A8ZZ35</accession>
<dbReference type="HOGENOM" id="CLU_033148_0_0_7"/>
<dbReference type="InterPro" id="IPR051829">
    <property type="entry name" value="Multiheme_Cytochr_ET"/>
</dbReference>
<dbReference type="Proteomes" id="UP000008561">
    <property type="component" value="Chromosome"/>
</dbReference>
<keyword evidence="2" id="KW-0812">Transmembrane</keyword>
<dbReference type="SUPFAM" id="SSF48695">
    <property type="entry name" value="Multiheme cytochromes"/>
    <property type="match status" value="1"/>
</dbReference>
<evidence type="ECO:0000259" key="3">
    <source>
        <dbReference type="Pfam" id="PF13435"/>
    </source>
</evidence>
<keyword evidence="2" id="KW-1133">Transmembrane helix</keyword>
<dbReference type="Pfam" id="PF11783">
    <property type="entry name" value="Cytochrome_cB"/>
    <property type="match status" value="1"/>
</dbReference>
<dbReference type="PANTHER" id="PTHR35038">
    <property type="entry name" value="DISSIMILATORY SULFITE REDUCTASE SIRA"/>
    <property type="match status" value="1"/>
</dbReference>
<dbReference type="PANTHER" id="PTHR35038:SF5">
    <property type="entry name" value="CYTOCHROME C-TYPE PROTEIN NRFB"/>
    <property type="match status" value="1"/>
</dbReference>
<dbReference type="eggNOG" id="ENOG502Z8B5">
    <property type="taxonomic scope" value="Bacteria"/>
</dbReference>
<sequence>MLMWIMGFLSRKAINMEETMKHTFNGFCLVLACLMCISAAEWPAGAAEPEKAPGIILADQAVKTKDLWITSDHSRHAILQKPFNSGPEVTAACLTCHNQAALQFHETIHWTWIDPATADTLRFGKAGMSVNNFCLTILSNEPRCTSCHAGYGWKDKNFDFSSQVNVDCLVCHEQTGTYEKFPAGSGHPAAKETFFAGEGKTYYPPDWNIVAQSVGRPTRENCGVCHFYGGGGDGVKHGDLDSSMTFPNKALDVHMGTDGQNFDCSRCHSTTLHNIAGRVYATPAAEDRKTLIEDDLATKITCESCHSSRPHKAGTKPNDHADKVACQSCHIPTFARVNPTKTWWDWSKAGTKKDGKPYKEVDELGKPSYMTIKGEMRWEKNVKPEYFWYNGSMSYLTLEDTIDPAQPVWITKPAGSPNDPKSRIFPFKIHAGKQPYDKISKRLVGIHLFPLGPEDPAAYWKYFDWNKAIAYGMEYAGLPYSGEFDFVETKYLYPITHMVAPKDNVVTCIECHTAQESRMAGLAGFYMPGRDSFRFLDAVGWFAVLASLVGVLLHGLGRIVSQKNRRE</sequence>
<dbReference type="Gene3D" id="1.10.1130.10">
    <property type="entry name" value="Flavocytochrome C3, Chain A"/>
    <property type="match status" value="2"/>
</dbReference>
<proteinExistence type="predicted"/>
<feature type="transmembrane region" description="Helical" evidence="2">
    <location>
        <begin position="538"/>
        <end position="557"/>
    </location>
</feature>
<dbReference type="STRING" id="96561.Dole_3005"/>
<reference evidence="4 5" key="1">
    <citation type="submission" date="2007-10" db="EMBL/GenBank/DDBJ databases">
        <title>Complete sequence of Desulfococcus oleovorans Hxd3.</title>
        <authorList>
            <consortium name="US DOE Joint Genome Institute"/>
            <person name="Copeland A."/>
            <person name="Lucas S."/>
            <person name="Lapidus A."/>
            <person name="Barry K."/>
            <person name="Glavina del Rio T."/>
            <person name="Dalin E."/>
            <person name="Tice H."/>
            <person name="Pitluck S."/>
            <person name="Kiss H."/>
            <person name="Brettin T."/>
            <person name="Bruce D."/>
            <person name="Detter J.C."/>
            <person name="Han C."/>
            <person name="Schmutz J."/>
            <person name="Larimer F."/>
            <person name="Land M."/>
            <person name="Hauser L."/>
            <person name="Kyrpides N."/>
            <person name="Kim E."/>
            <person name="Wawrik B."/>
            <person name="Richardson P."/>
        </authorList>
    </citation>
    <scope>NUCLEOTIDE SEQUENCE [LARGE SCALE GENOMIC DNA]</scope>
    <source>
        <strain evidence="5">DSM 6200 / JCM 39069 / Hxd3</strain>
    </source>
</reference>
<dbReference type="GO" id="GO:0016491">
    <property type="term" value="F:oxidoreductase activity"/>
    <property type="evidence" value="ECO:0007669"/>
    <property type="project" value="TreeGrafter"/>
</dbReference>
<dbReference type="InterPro" id="IPR036280">
    <property type="entry name" value="Multihaem_cyt_sf"/>
</dbReference>
<dbReference type="PIRSF" id="PIRSF039014">
    <property type="entry name" value="OTR_cyc"/>
    <property type="match status" value="1"/>
</dbReference>
<gene>
    <name evidence="4" type="ordered locus">Dole_3005</name>
</gene>